<dbReference type="PANTHER" id="PTHR35869">
    <property type="entry name" value="OUTER-MEMBRANE LIPOPROTEIN CARRIER PROTEIN"/>
    <property type="match status" value="1"/>
</dbReference>
<keyword evidence="1" id="KW-0732">Signal</keyword>
<accession>M6FWV6</accession>
<dbReference type="Pfam" id="PF03548">
    <property type="entry name" value="LolA"/>
    <property type="match status" value="1"/>
</dbReference>
<keyword evidence="2" id="KW-0449">Lipoprotein</keyword>
<gene>
    <name evidence="2" type="ORF">LEP1GSC038_3118</name>
</gene>
<comment type="caution">
    <text evidence="2">The sequence shown here is derived from an EMBL/GenBank/DDBJ whole genome shotgun (WGS) entry which is preliminary data.</text>
</comment>
<evidence type="ECO:0000313" key="2">
    <source>
        <dbReference type="EMBL" id="EMM71286.1"/>
    </source>
</evidence>
<dbReference type="FunFam" id="2.50.20.10:FF:000005">
    <property type="entry name" value="Outer membrane lipoprotein carrier protein LolA"/>
    <property type="match status" value="1"/>
</dbReference>
<protein>
    <submittedName>
        <fullName evidence="2">Outer membrane lipoprotein carrier protein LolA</fullName>
    </submittedName>
</protein>
<dbReference type="EMBL" id="AFJM02000055">
    <property type="protein sequence ID" value="EMM71286.1"/>
    <property type="molecule type" value="Genomic_DNA"/>
</dbReference>
<dbReference type="AlphaFoldDB" id="M6FWV6"/>
<dbReference type="InterPro" id="IPR004564">
    <property type="entry name" value="OM_lipoprot_carrier_LolA-like"/>
</dbReference>
<sequence length="288" mass="32652">MHFTESCVSYLSNEIAMESKFDRSGSAQILESDKVSKVSDVSKKIPGDPVFLMKKTIILSFYILFFVLESSLLAQPAHNWNSPSEVVKQVKKKFNDLNSYKANFQIQTVSNRKSKNMKGVCLYKKGGRIRYQFSDPSGDEIVSDGKTLYIYIARLNAVGKQDLTLNKSNKSGPIFSSFTDEGLSRIFRKYHYKFDSIEQPQTSSKDGRKYFVLNLEQREKIGGFETMLLYVDAETYFIQKAVASDGRGKETTVEFSNLEINPDLEDGQFNFHIGGNAKIINNPLVSEQ</sequence>
<dbReference type="InterPro" id="IPR029046">
    <property type="entry name" value="LolA/LolB/LppX"/>
</dbReference>
<dbReference type="CDD" id="cd16325">
    <property type="entry name" value="LolA"/>
    <property type="match status" value="1"/>
</dbReference>
<dbReference type="Proteomes" id="UP000012101">
    <property type="component" value="Unassembled WGS sequence"/>
</dbReference>
<proteinExistence type="predicted"/>
<evidence type="ECO:0000256" key="1">
    <source>
        <dbReference type="ARBA" id="ARBA00022729"/>
    </source>
</evidence>
<evidence type="ECO:0000313" key="3">
    <source>
        <dbReference type="Proteomes" id="UP000012101"/>
    </source>
</evidence>
<dbReference type="SUPFAM" id="SSF89392">
    <property type="entry name" value="Prokaryotic lipoproteins and lipoprotein localization factors"/>
    <property type="match status" value="1"/>
</dbReference>
<dbReference type="PANTHER" id="PTHR35869:SF1">
    <property type="entry name" value="OUTER-MEMBRANE LIPOPROTEIN CARRIER PROTEIN"/>
    <property type="match status" value="1"/>
</dbReference>
<dbReference type="Gene3D" id="2.50.20.10">
    <property type="entry name" value="Lipoprotein localisation LolA/LolB/LppX"/>
    <property type="match status" value="1"/>
</dbReference>
<organism evidence="2 3">
    <name type="scientific">Leptospira weilii str. 2006001855</name>
    <dbReference type="NCBI Taxonomy" id="996804"/>
    <lineage>
        <taxon>Bacteria</taxon>
        <taxon>Pseudomonadati</taxon>
        <taxon>Spirochaetota</taxon>
        <taxon>Spirochaetia</taxon>
        <taxon>Leptospirales</taxon>
        <taxon>Leptospiraceae</taxon>
        <taxon>Leptospira</taxon>
    </lineage>
</organism>
<reference evidence="2 3" key="1">
    <citation type="submission" date="2013-01" db="EMBL/GenBank/DDBJ databases">
        <authorList>
            <person name="Harkins D.M."/>
            <person name="Durkin A.S."/>
            <person name="Brinkac L.M."/>
            <person name="Haft D.H."/>
            <person name="Selengut J.D."/>
            <person name="Sanka R."/>
            <person name="DePew J."/>
            <person name="Purushe J."/>
            <person name="Hospenthal D.R."/>
            <person name="Murray C.K."/>
            <person name="Pimentel G."/>
            <person name="Wasfy M."/>
            <person name="Vinetz J.M."/>
            <person name="Sutton G.G."/>
            <person name="Nierman W.C."/>
            <person name="Fouts D.E."/>
        </authorList>
    </citation>
    <scope>NUCLEOTIDE SEQUENCE [LARGE SCALE GENOMIC DNA]</scope>
    <source>
        <strain evidence="2 3">2006001855</strain>
    </source>
</reference>
<name>M6FWV6_9LEPT</name>